<evidence type="ECO:0000313" key="14">
    <source>
        <dbReference type="EMBL" id="KAK0493395.1"/>
    </source>
</evidence>
<proteinExistence type="inferred from homology"/>
<dbReference type="PANTHER" id="PTHR24305">
    <property type="entry name" value="CYTOCHROME P450"/>
    <property type="match status" value="1"/>
</dbReference>
<keyword evidence="8" id="KW-1133">Transmembrane helix</keyword>
<comment type="subcellular location">
    <subcellularLocation>
        <location evidence="2">Membrane</location>
    </subcellularLocation>
</comment>
<evidence type="ECO:0000256" key="1">
    <source>
        <dbReference type="ARBA" id="ARBA00001971"/>
    </source>
</evidence>
<evidence type="ECO:0000256" key="13">
    <source>
        <dbReference type="PIRSR" id="PIRSR602403-1"/>
    </source>
</evidence>
<organism evidence="14 15">
    <name type="scientific">Armillaria luteobubalina</name>
    <dbReference type="NCBI Taxonomy" id="153913"/>
    <lineage>
        <taxon>Eukaryota</taxon>
        <taxon>Fungi</taxon>
        <taxon>Dikarya</taxon>
        <taxon>Basidiomycota</taxon>
        <taxon>Agaricomycotina</taxon>
        <taxon>Agaricomycetes</taxon>
        <taxon>Agaricomycetidae</taxon>
        <taxon>Agaricales</taxon>
        <taxon>Marasmiineae</taxon>
        <taxon>Physalacriaceae</taxon>
        <taxon>Armillaria</taxon>
    </lineage>
</organism>
<dbReference type="Proteomes" id="UP001175228">
    <property type="component" value="Unassembled WGS sequence"/>
</dbReference>
<evidence type="ECO:0000256" key="10">
    <source>
        <dbReference type="ARBA" id="ARBA00023004"/>
    </source>
</evidence>
<dbReference type="InterPro" id="IPR050121">
    <property type="entry name" value="Cytochrome_P450_monoxygenase"/>
</dbReference>
<evidence type="ECO:0000256" key="12">
    <source>
        <dbReference type="ARBA" id="ARBA00023136"/>
    </source>
</evidence>
<protein>
    <submittedName>
        <fullName evidence="14">Cytochrome P450</fullName>
    </submittedName>
</protein>
<evidence type="ECO:0000256" key="4">
    <source>
        <dbReference type="ARBA" id="ARBA00010617"/>
    </source>
</evidence>
<dbReference type="InterPro" id="IPR002403">
    <property type="entry name" value="Cyt_P450_E_grp-IV"/>
</dbReference>
<comment type="cofactor">
    <cofactor evidence="1 13">
        <name>heme</name>
        <dbReference type="ChEBI" id="CHEBI:30413"/>
    </cofactor>
</comment>
<keyword evidence="12" id="KW-0472">Membrane</keyword>
<evidence type="ECO:0000313" key="15">
    <source>
        <dbReference type="Proteomes" id="UP001175228"/>
    </source>
</evidence>
<dbReference type="GO" id="GO:0016020">
    <property type="term" value="C:membrane"/>
    <property type="evidence" value="ECO:0007669"/>
    <property type="project" value="UniProtKB-SubCell"/>
</dbReference>
<evidence type="ECO:0000256" key="9">
    <source>
        <dbReference type="ARBA" id="ARBA00023002"/>
    </source>
</evidence>
<dbReference type="GO" id="GO:0005506">
    <property type="term" value="F:iron ion binding"/>
    <property type="evidence" value="ECO:0007669"/>
    <property type="project" value="InterPro"/>
</dbReference>
<dbReference type="InterPro" id="IPR036396">
    <property type="entry name" value="Cyt_P450_sf"/>
</dbReference>
<feature type="binding site" description="axial binding residue" evidence="13">
    <location>
        <position position="115"/>
    </location>
    <ligand>
        <name>heme</name>
        <dbReference type="ChEBI" id="CHEBI:30413"/>
    </ligand>
    <ligandPart>
        <name>Fe</name>
        <dbReference type="ChEBI" id="CHEBI:18248"/>
    </ligandPart>
</feature>
<evidence type="ECO:0000256" key="8">
    <source>
        <dbReference type="ARBA" id="ARBA00022989"/>
    </source>
</evidence>
<keyword evidence="10 13" id="KW-0408">Iron</keyword>
<name>A0AA39UUH9_9AGAR</name>
<keyword evidence="6" id="KW-0812">Transmembrane</keyword>
<comment type="caution">
    <text evidence="14">The sequence shown here is derived from an EMBL/GenBank/DDBJ whole genome shotgun (WGS) entry which is preliminary data.</text>
</comment>
<keyword evidence="11" id="KW-0503">Monooxygenase</keyword>
<keyword evidence="7 13" id="KW-0479">Metal-binding</keyword>
<evidence type="ECO:0000256" key="7">
    <source>
        <dbReference type="ARBA" id="ARBA00022723"/>
    </source>
</evidence>
<dbReference type="GO" id="GO:0004497">
    <property type="term" value="F:monooxygenase activity"/>
    <property type="evidence" value="ECO:0007669"/>
    <property type="project" value="UniProtKB-KW"/>
</dbReference>
<keyword evidence="5 13" id="KW-0349">Heme</keyword>
<sequence length="173" mass="19395">MLWLNACIKETVRLHPLAQSLFRQTAQDDVLPLAEPIITSDGKSCSQVPIAKGQVVMASIYTYNRLPSVWGDDADEWNPNRFLDGRDIKQTSLGVMRICMVLSVLLTFSASIRGCIGWRFAVMELQSVVTELLSEFEFSMPKGVYRLQHGPAGIVLIPIVPERQSKELKSRCL</sequence>
<dbReference type="AlphaFoldDB" id="A0AA39UUH9"/>
<evidence type="ECO:0000256" key="2">
    <source>
        <dbReference type="ARBA" id="ARBA00004370"/>
    </source>
</evidence>
<accession>A0AA39UUH9</accession>
<dbReference type="Pfam" id="PF00067">
    <property type="entry name" value="p450"/>
    <property type="match status" value="1"/>
</dbReference>
<dbReference type="EMBL" id="JAUEPU010000025">
    <property type="protein sequence ID" value="KAK0493395.1"/>
    <property type="molecule type" value="Genomic_DNA"/>
</dbReference>
<dbReference type="SUPFAM" id="SSF48264">
    <property type="entry name" value="Cytochrome P450"/>
    <property type="match status" value="1"/>
</dbReference>
<dbReference type="Gene3D" id="1.10.630.10">
    <property type="entry name" value="Cytochrome P450"/>
    <property type="match status" value="1"/>
</dbReference>
<dbReference type="PRINTS" id="PR00465">
    <property type="entry name" value="EP450IV"/>
</dbReference>
<keyword evidence="15" id="KW-1185">Reference proteome</keyword>
<gene>
    <name evidence="14" type="ORF">EDD18DRAFT_1356833</name>
</gene>
<comment type="pathway">
    <text evidence="3">Secondary metabolite biosynthesis; terpenoid biosynthesis.</text>
</comment>
<reference evidence="14" key="1">
    <citation type="submission" date="2023-06" db="EMBL/GenBank/DDBJ databases">
        <authorList>
            <consortium name="Lawrence Berkeley National Laboratory"/>
            <person name="Ahrendt S."/>
            <person name="Sahu N."/>
            <person name="Indic B."/>
            <person name="Wong-Bajracharya J."/>
            <person name="Merenyi Z."/>
            <person name="Ke H.-M."/>
            <person name="Monk M."/>
            <person name="Kocsube S."/>
            <person name="Drula E."/>
            <person name="Lipzen A."/>
            <person name="Balint B."/>
            <person name="Henrissat B."/>
            <person name="Andreopoulos B."/>
            <person name="Martin F.M."/>
            <person name="Harder C.B."/>
            <person name="Rigling D."/>
            <person name="Ford K.L."/>
            <person name="Foster G.D."/>
            <person name="Pangilinan J."/>
            <person name="Papanicolaou A."/>
            <person name="Barry K."/>
            <person name="LaButti K."/>
            <person name="Viragh M."/>
            <person name="Koriabine M."/>
            <person name="Yan M."/>
            <person name="Riley R."/>
            <person name="Champramary S."/>
            <person name="Plett K.L."/>
            <person name="Tsai I.J."/>
            <person name="Slot J."/>
            <person name="Sipos G."/>
            <person name="Plett J."/>
            <person name="Nagy L.G."/>
            <person name="Grigoriev I.V."/>
        </authorList>
    </citation>
    <scope>NUCLEOTIDE SEQUENCE</scope>
    <source>
        <strain evidence="14">HWK02</strain>
    </source>
</reference>
<comment type="similarity">
    <text evidence="4">Belongs to the cytochrome P450 family.</text>
</comment>
<keyword evidence="9" id="KW-0560">Oxidoreductase</keyword>
<dbReference type="GO" id="GO:0020037">
    <property type="term" value="F:heme binding"/>
    <property type="evidence" value="ECO:0007669"/>
    <property type="project" value="InterPro"/>
</dbReference>
<dbReference type="InterPro" id="IPR001128">
    <property type="entry name" value="Cyt_P450"/>
</dbReference>
<evidence type="ECO:0000256" key="5">
    <source>
        <dbReference type="ARBA" id="ARBA00022617"/>
    </source>
</evidence>
<evidence type="ECO:0000256" key="3">
    <source>
        <dbReference type="ARBA" id="ARBA00004721"/>
    </source>
</evidence>
<dbReference type="PRINTS" id="PR00385">
    <property type="entry name" value="P450"/>
</dbReference>
<dbReference type="PANTHER" id="PTHR24305:SF166">
    <property type="entry name" value="CYTOCHROME P450 12A4, MITOCHONDRIAL-RELATED"/>
    <property type="match status" value="1"/>
</dbReference>
<evidence type="ECO:0000256" key="6">
    <source>
        <dbReference type="ARBA" id="ARBA00022692"/>
    </source>
</evidence>
<evidence type="ECO:0000256" key="11">
    <source>
        <dbReference type="ARBA" id="ARBA00023033"/>
    </source>
</evidence>
<dbReference type="GO" id="GO:0016705">
    <property type="term" value="F:oxidoreductase activity, acting on paired donors, with incorporation or reduction of molecular oxygen"/>
    <property type="evidence" value="ECO:0007669"/>
    <property type="project" value="InterPro"/>
</dbReference>